<dbReference type="NCBIfam" id="TIGR00904">
    <property type="entry name" value="mreB"/>
    <property type="match status" value="1"/>
</dbReference>
<dbReference type="RefSeq" id="WP_148951965.1">
    <property type="nucleotide sequence ID" value="NZ_CP043312.1"/>
</dbReference>
<dbReference type="KEGG" id="snay:FZC37_01480"/>
<keyword evidence="3 6" id="KW-0067">ATP-binding</keyword>
<dbReference type="GO" id="GO:0005737">
    <property type="term" value="C:cytoplasm"/>
    <property type="evidence" value="ECO:0007669"/>
    <property type="project" value="UniProtKB-SubCell"/>
</dbReference>
<comment type="subunit">
    <text evidence="6">Forms polymers.</text>
</comment>
<dbReference type="PRINTS" id="PR01652">
    <property type="entry name" value="SHAPEPROTEIN"/>
</dbReference>
<feature type="binding site" evidence="6">
    <location>
        <begin position="20"/>
        <end position="22"/>
    </location>
    <ligand>
        <name>ATP</name>
        <dbReference type="ChEBI" id="CHEBI:30616"/>
    </ligand>
</feature>
<accession>A0A5C0UL67</accession>
<feature type="binding site" evidence="6">
    <location>
        <begin position="295"/>
        <end position="298"/>
    </location>
    <ligand>
        <name>ATP</name>
        <dbReference type="ChEBI" id="CHEBI:30616"/>
    </ligand>
</feature>
<evidence type="ECO:0000313" key="8">
    <source>
        <dbReference type="Proteomes" id="UP000323844"/>
    </source>
</evidence>
<evidence type="ECO:0000313" key="7">
    <source>
        <dbReference type="EMBL" id="QEK39604.1"/>
    </source>
</evidence>
<name>A0A5C0UL67_9RICK</name>
<dbReference type="Proteomes" id="UP000323844">
    <property type="component" value="Chromosome"/>
</dbReference>
<dbReference type="CDD" id="cd10225">
    <property type="entry name" value="ASKHA_NBD_MreB-like"/>
    <property type="match status" value="1"/>
</dbReference>
<gene>
    <name evidence="6" type="primary">mreB</name>
    <name evidence="7" type="ORF">FZC37_01480</name>
</gene>
<dbReference type="InterPro" id="IPR004753">
    <property type="entry name" value="MreB"/>
</dbReference>
<dbReference type="GO" id="GO:0008360">
    <property type="term" value="P:regulation of cell shape"/>
    <property type="evidence" value="ECO:0007669"/>
    <property type="project" value="UniProtKB-UniRule"/>
</dbReference>
<evidence type="ECO:0000256" key="1">
    <source>
        <dbReference type="ARBA" id="ARBA00022490"/>
    </source>
</evidence>
<comment type="subcellular location">
    <subcellularLocation>
        <location evidence="6">Cytoplasm</location>
    </subcellularLocation>
    <text evidence="6">Membrane-associated.</text>
</comment>
<proteinExistence type="inferred from homology"/>
<evidence type="ECO:0000256" key="4">
    <source>
        <dbReference type="ARBA" id="ARBA00022960"/>
    </source>
</evidence>
<comment type="caution">
    <text evidence="6">Lacks conserved residue(s) required for the propagation of feature annotation.</text>
</comment>
<dbReference type="PANTHER" id="PTHR42749">
    <property type="entry name" value="CELL SHAPE-DETERMINING PROTEIN MREB"/>
    <property type="match status" value="1"/>
</dbReference>
<dbReference type="Gene3D" id="3.30.420.40">
    <property type="match status" value="2"/>
</dbReference>
<evidence type="ECO:0000256" key="6">
    <source>
        <dbReference type="HAMAP-Rule" id="MF_02207"/>
    </source>
</evidence>
<evidence type="ECO:0000256" key="2">
    <source>
        <dbReference type="ARBA" id="ARBA00022741"/>
    </source>
</evidence>
<dbReference type="NCBIfam" id="NF010539">
    <property type="entry name" value="PRK13927.1"/>
    <property type="match status" value="1"/>
</dbReference>
<organism evidence="7 8">
    <name type="scientific">Candidatus Sneabacter namystus</name>
    <dbReference type="NCBI Taxonomy" id="2601646"/>
    <lineage>
        <taxon>Bacteria</taxon>
        <taxon>Pseudomonadati</taxon>
        <taxon>Pseudomonadota</taxon>
        <taxon>Alphaproteobacteria</taxon>
        <taxon>Rickettsiales</taxon>
        <taxon>Rickettsiaceae</taxon>
        <taxon>Rickettsieae</taxon>
        <taxon>Candidatus Sneabacter</taxon>
    </lineage>
</organism>
<feature type="binding site" evidence="6">
    <location>
        <begin position="165"/>
        <end position="167"/>
    </location>
    <ligand>
        <name>ATP</name>
        <dbReference type="ChEBI" id="CHEBI:30616"/>
    </ligand>
</feature>
<sequence>MFFFNFFKNLSHDLAIDLGTANTLIYMKNKGIVLDEPSVVARGVGKSKRAKVFGKYAKEMMGRTPHDIEVIRPLKDGVIADFHCAQEMLKHFIYRVREKNSWVSPIIVVCVPSGATPVECKAIQEAAECAGARDVFLIEEPMAAAIGAEIDVEEAKGAMVLDIGGGTTEVAILSLGGVVYSRSIKIGGDHMDESIVSFVKKQYQLLIGESTAEKAKITIGNVHIPKGAKTVSMEIRGRDVMNGIPREISITNRDLYDSLSDSIKQIVNAVKDALESTPPELASDIADRGIVLTGGGALLEGLDRVLRQEVQLPILSAASPKLCVALGTGKVLDQFDKLKHLLFKQS</sequence>
<dbReference type="InterPro" id="IPR056546">
    <property type="entry name" value="MreB_MamK-like"/>
</dbReference>
<dbReference type="OrthoDB" id="9768127at2"/>
<dbReference type="EMBL" id="CP043312">
    <property type="protein sequence ID" value="QEK39604.1"/>
    <property type="molecule type" value="Genomic_DNA"/>
</dbReference>
<dbReference type="GO" id="GO:0000902">
    <property type="term" value="P:cell morphogenesis"/>
    <property type="evidence" value="ECO:0007669"/>
    <property type="project" value="InterPro"/>
</dbReference>
<dbReference type="PANTHER" id="PTHR42749:SF1">
    <property type="entry name" value="CELL SHAPE-DETERMINING PROTEIN MREB"/>
    <property type="match status" value="1"/>
</dbReference>
<dbReference type="HAMAP" id="MF_02207">
    <property type="entry name" value="MreB"/>
    <property type="match status" value="1"/>
</dbReference>
<protein>
    <recommendedName>
        <fullName evidence="6">Cell shape-determining protein MreB</fullName>
    </recommendedName>
</protein>
<keyword evidence="2 6" id="KW-0547">Nucleotide-binding</keyword>
<evidence type="ECO:0000256" key="3">
    <source>
        <dbReference type="ARBA" id="ARBA00022840"/>
    </source>
</evidence>
<reference evidence="7 8" key="1">
    <citation type="submission" date="2019-08" db="EMBL/GenBank/DDBJ databases">
        <title>Highly reduced genomes of protist endosymbionts show evolutionary convergence.</title>
        <authorList>
            <person name="George E."/>
            <person name="Husnik F."/>
            <person name="Tashyreva D."/>
            <person name="Prokopchuk G."/>
            <person name="Horak A."/>
            <person name="Kwong W.K."/>
            <person name="Lukes J."/>
            <person name="Keeling P.J."/>
        </authorList>
    </citation>
    <scope>NUCLEOTIDE SEQUENCE [LARGE SCALE GENOMIC DNA]</scope>
    <source>
        <strain evidence="7">1621</strain>
    </source>
</reference>
<dbReference type="AlphaFoldDB" id="A0A5C0UL67"/>
<keyword evidence="1 6" id="KW-0963">Cytoplasm</keyword>
<dbReference type="Pfam" id="PF06723">
    <property type="entry name" value="MreB_Mbl"/>
    <property type="match status" value="1"/>
</dbReference>
<keyword evidence="4 6" id="KW-0133">Cell shape</keyword>
<dbReference type="GO" id="GO:0005524">
    <property type="term" value="F:ATP binding"/>
    <property type="evidence" value="ECO:0007669"/>
    <property type="project" value="UniProtKB-KW"/>
</dbReference>
<comment type="function">
    <text evidence="6">Forms membrane-associated dynamic filaments that are essential for cell shape determination. Acts by regulating cell wall synthesis and cell elongation, and thus cell shape. A feedback loop between cell geometry and MreB localization may maintain elongated cell shape by targeting cell wall growth to regions of negative cell wall curvature.</text>
</comment>
<keyword evidence="8" id="KW-1185">Reference proteome</keyword>
<dbReference type="InterPro" id="IPR043129">
    <property type="entry name" value="ATPase_NBD"/>
</dbReference>
<evidence type="ECO:0000256" key="5">
    <source>
        <dbReference type="ARBA" id="ARBA00023458"/>
    </source>
</evidence>
<dbReference type="SUPFAM" id="SSF53067">
    <property type="entry name" value="Actin-like ATPase domain"/>
    <property type="match status" value="2"/>
</dbReference>
<comment type="similarity">
    <text evidence="5 6">Belongs to the FtsA/MreB family.</text>
</comment>